<organism evidence="4 7">
    <name type="scientific">Phytophthora fragariae</name>
    <dbReference type="NCBI Taxonomy" id="53985"/>
    <lineage>
        <taxon>Eukaryota</taxon>
        <taxon>Sar</taxon>
        <taxon>Stramenopiles</taxon>
        <taxon>Oomycota</taxon>
        <taxon>Peronosporomycetes</taxon>
        <taxon>Peronosporales</taxon>
        <taxon>Peronosporaceae</taxon>
        <taxon>Phytophthora</taxon>
    </lineage>
</organism>
<comment type="caution">
    <text evidence="4">The sequence shown here is derived from an EMBL/GenBank/DDBJ whole genome shotgun (WGS) entry which is preliminary data.</text>
</comment>
<dbReference type="OrthoDB" id="129295at2759"/>
<keyword evidence="1" id="KW-0175">Coiled coil</keyword>
<dbReference type="EMBL" id="QXGE01000413">
    <property type="protein sequence ID" value="KAE9313169.1"/>
    <property type="molecule type" value="Genomic_DNA"/>
</dbReference>
<dbReference type="Proteomes" id="UP000433483">
    <property type="component" value="Unassembled WGS sequence"/>
</dbReference>
<dbReference type="InterPro" id="IPR029466">
    <property type="entry name" value="NAM-associated_C"/>
</dbReference>
<dbReference type="EMBL" id="QXGB01000425">
    <property type="protein sequence ID" value="KAE9215430.1"/>
    <property type="molecule type" value="Genomic_DNA"/>
</dbReference>
<dbReference type="EMBL" id="QXGC01000393">
    <property type="protein sequence ID" value="KAE9237924.1"/>
    <property type="molecule type" value="Genomic_DNA"/>
</dbReference>
<dbReference type="PANTHER" id="PTHR45023:SF4">
    <property type="entry name" value="GLYCINE-RICH PROTEIN-RELATED"/>
    <property type="match status" value="1"/>
</dbReference>
<dbReference type="AlphaFoldDB" id="A0A6A3YAV2"/>
<evidence type="ECO:0000259" key="3">
    <source>
        <dbReference type="Pfam" id="PF14303"/>
    </source>
</evidence>
<evidence type="ECO:0000256" key="2">
    <source>
        <dbReference type="SAM" id="MobiDB-lite"/>
    </source>
</evidence>
<evidence type="ECO:0000313" key="8">
    <source>
        <dbReference type="Proteomes" id="UP000437068"/>
    </source>
</evidence>
<dbReference type="Proteomes" id="UP000476176">
    <property type="component" value="Unassembled WGS sequence"/>
</dbReference>
<accession>A0A6A3YAV2</accession>
<sequence length="328" mass="37174">MFSDPRPDIPNAVPWESDEDVYLCRAYLNVSDDGATSTDQTSKLFWDRILHAFESLAGSDGPSRNVDHYYSTFNNSNLIHAVYWDIKAKAEVHSGWTDEDYAAEAGNRFTAKREQLNANALAAYEEAKKYGTAKKKSKPRVKPELFRFMHCFEILKMGVQFMREIPQPRKRPRSLQNSFLDSQGEMQDRDQAEIDVSAEATNDDMFDAEDVLLSPTPSSQHLSIPGRPSSAGKKKAKQLQPDEQVDKAMMHSQKALAEATSAQVDIMQQQLEVAQKKLSILEAQQQTLRDQAEMSLMCTPTEGLAEFGQEYLCIKQRQLLEKLKQLDN</sequence>
<reference evidence="7 8" key="1">
    <citation type="submission" date="2018-08" db="EMBL/GenBank/DDBJ databases">
        <title>Genomic investigation of the strawberry pathogen Phytophthora fragariae indicates pathogenicity is determined by transcriptional variation in three key races.</title>
        <authorList>
            <person name="Adams T.M."/>
            <person name="Armitage A.D."/>
            <person name="Sobczyk M.K."/>
            <person name="Bates H.J."/>
            <person name="Dunwell J.M."/>
            <person name="Nellist C.F."/>
            <person name="Harrison R.J."/>
        </authorList>
    </citation>
    <scope>NUCLEOTIDE SEQUENCE [LARGE SCALE GENOMIC DNA]</scope>
    <source>
        <strain evidence="6 8">A4</strain>
        <strain evidence="5 9">BC-23</strain>
        <strain evidence="4 7">NOV-27</strain>
    </source>
</reference>
<dbReference type="Proteomes" id="UP000437068">
    <property type="component" value="Unassembled WGS sequence"/>
</dbReference>
<feature type="domain" description="No apical meristem-associated C-terminal" evidence="3">
    <location>
        <begin position="146"/>
        <end position="318"/>
    </location>
</feature>
<keyword evidence="7" id="KW-1185">Reference proteome</keyword>
<gene>
    <name evidence="6" type="ORF">PF001_g8864</name>
    <name evidence="5" type="ORF">PF004_g8448</name>
    <name evidence="4" type="ORF">PF005_g9437</name>
</gene>
<name>A0A6A3YAV2_9STRA</name>
<evidence type="ECO:0000313" key="6">
    <source>
        <dbReference type="EMBL" id="KAE9313169.1"/>
    </source>
</evidence>
<dbReference type="PANTHER" id="PTHR45023">
    <property type="match status" value="1"/>
</dbReference>
<feature type="region of interest" description="Disordered" evidence="2">
    <location>
        <begin position="213"/>
        <end position="242"/>
    </location>
</feature>
<evidence type="ECO:0000313" key="4">
    <source>
        <dbReference type="EMBL" id="KAE9215430.1"/>
    </source>
</evidence>
<evidence type="ECO:0000256" key="1">
    <source>
        <dbReference type="SAM" id="Coils"/>
    </source>
</evidence>
<evidence type="ECO:0000313" key="7">
    <source>
        <dbReference type="Proteomes" id="UP000433483"/>
    </source>
</evidence>
<evidence type="ECO:0000313" key="9">
    <source>
        <dbReference type="Proteomes" id="UP000476176"/>
    </source>
</evidence>
<feature type="coiled-coil region" evidence="1">
    <location>
        <begin position="257"/>
        <end position="291"/>
    </location>
</feature>
<proteinExistence type="predicted"/>
<evidence type="ECO:0000313" key="5">
    <source>
        <dbReference type="EMBL" id="KAE9237924.1"/>
    </source>
</evidence>
<protein>
    <recommendedName>
        <fullName evidence="3">No apical meristem-associated C-terminal domain-containing protein</fullName>
    </recommendedName>
</protein>
<dbReference type="Pfam" id="PF14303">
    <property type="entry name" value="NAM-associated"/>
    <property type="match status" value="1"/>
</dbReference>